<dbReference type="Gene3D" id="1.10.630.10">
    <property type="entry name" value="Cytochrome P450"/>
    <property type="match status" value="1"/>
</dbReference>
<dbReference type="AlphaFoldDB" id="A0A4Q7E7V8"/>
<gene>
    <name evidence="3" type="ORF">C3B51_14305</name>
</gene>
<dbReference type="PANTHER" id="PTHR24305">
    <property type="entry name" value="CYTOCHROME P450"/>
    <property type="match status" value="1"/>
</dbReference>
<dbReference type="Proteomes" id="UP000292345">
    <property type="component" value="Unassembled WGS sequence"/>
</dbReference>
<dbReference type="InterPro" id="IPR050121">
    <property type="entry name" value="Cytochrome_P450_monoxygenase"/>
</dbReference>
<evidence type="ECO:0008006" key="5">
    <source>
        <dbReference type="Google" id="ProtNLM"/>
    </source>
</evidence>
<dbReference type="PRINTS" id="PR00463">
    <property type="entry name" value="EP450I"/>
</dbReference>
<evidence type="ECO:0000256" key="1">
    <source>
        <dbReference type="ARBA" id="ARBA00010617"/>
    </source>
</evidence>
<dbReference type="CDD" id="cd00302">
    <property type="entry name" value="cytochrome_P450"/>
    <property type="match status" value="1"/>
</dbReference>
<dbReference type="InterPro" id="IPR001128">
    <property type="entry name" value="Cyt_P450"/>
</dbReference>
<evidence type="ECO:0000313" key="4">
    <source>
        <dbReference type="Proteomes" id="UP000292345"/>
    </source>
</evidence>
<keyword evidence="2" id="KW-0408">Iron</keyword>
<name>A0A4Q7E7V8_9GAMM</name>
<comment type="similarity">
    <text evidence="1">Belongs to the cytochrome P450 family.</text>
</comment>
<proteinExistence type="inferred from homology"/>
<dbReference type="InterPro" id="IPR036396">
    <property type="entry name" value="Cyt_P450_sf"/>
</dbReference>
<evidence type="ECO:0000313" key="3">
    <source>
        <dbReference type="EMBL" id="RZM78527.1"/>
    </source>
</evidence>
<protein>
    <recommendedName>
        <fullName evidence="5">Cytochrome P450</fullName>
    </recommendedName>
</protein>
<organism evidence="3 4">
    <name type="scientific">Pseudoalteromonas rubra</name>
    <dbReference type="NCBI Taxonomy" id="43658"/>
    <lineage>
        <taxon>Bacteria</taxon>
        <taxon>Pseudomonadati</taxon>
        <taxon>Pseudomonadota</taxon>
        <taxon>Gammaproteobacteria</taxon>
        <taxon>Alteromonadales</taxon>
        <taxon>Pseudoalteromonadaceae</taxon>
        <taxon>Pseudoalteromonas</taxon>
    </lineage>
</organism>
<evidence type="ECO:0000256" key="2">
    <source>
        <dbReference type="PIRSR" id="PIRSR602401-1"/>
    </source>
</evidence>
<dbReference type="GO" id="GO:0020037">
    <property type="term" value="F:heme binding"/>
    <property type="evidence" value="ECO:0007669"/>
    <property type="project" value="InterPro"/>
</dbReference>
<comment type="cofactor">
    <cofactor evidence="2">
        <name>heme</name>
        <dbReference type="ChEBI" id="CHEBI:30413"/>
    </cofactor>
</comment>
<dbReference type="Pfam" id="PF00067">
    <property type="entry name" value="p450"/>
    <property type="match status" value="1"/>
</dbReference>
<dbReference type="PANTHER" id="PTHR24305:SF166">
    <property type="entry name" value="CYTOCHROME P450 12A4, MITOCHONDRIAL-RELATED"/>
    <property type="match status" value="1"/>
</dbReference>
<dbReference type="GO" id="GO:0004497">
    <property type="term" value="F:monooxygenase activity"/>
    <property type="evidence" value="ECO:0007669"/>
    <property type="project" value="InterPro"/>
</dbReference>
<feature type="binding site" description="axial binding residue" evidence="2">
    <location>
        <position position="347"/>
    </location>
    <ligand>
        <name>heme</name>
        <dbReference type="ChEBI" id="CHEBI:30413"/>
    </ligand>
    <ligandPart>
        <name>Fe</name>
        <dbReference type="ChEBI" id="CHEBI:18248"/>
    </ligandPart>
</feature>
<keyword evidence="2" id="KW-0479">Metal-binding</keyword>
<comment type="caution">
    <text evidence="3">The sequence shown here is derived from an EMBL/GenBank/DDBJ whole genome shotgun (WGS) entry which is preliminary data.</text>
</comment>
<reference evidence="3 4" key="1">
    <citation type="submission" date="2018-01" db="EMBL/GenBank/DDBJ databases">
        <title>Co-occurrence of chitin degradation, pigmentation and bioactivity in marine Pseudoalteromonas.</title>
        <authorList>
            <person name="Paulsen S."/>
            <person name="Gram L."/>
            <person name="Machado H."/>
        </authorList>
    </citation>
    <scope>NUCLEOTIDE SEQUENCE [LARGE SCALE GENOMIC DNA]</scope>
    <source>
        <strain evidence="3 4">S1946</strain>
    </source>
</reference>
<dbReference type="SUPFAM" id="SSF48264">
    <property type="entry name" value="Cytochrome P450"/>
    <property type="match status" value="1"/>
</dbReference>
<sequence>MMIPKERPDITAMREDCSKGKEDYQVDGQSYAFFNPNSARLANQLNFADMTLPESLFGVQDDNQSAMSWQHVRSGWLKLLKQMDSQDYLRRVRQSMKSHLLSQPGKVVNLDLLIQECIAFCVVDVMICDLTKQQRALITRHMRAQIKVLLKPETHTRLRQYPLLWYNLRAAQVIRRAIRKRRNSTERKLDLLQSVVDDYPALGMDRALDAMMTLVTAISGPPGAVASCMAAQLLRSEQWQQTLRDELKKAPDEVPALPFKQTPQLHWFIKEALRMWSVPIVFREARCPFSVGKLTVQTGDTFFNSSYFVHRNEQYWPEPHVFNPLRWQQASVQPNTFVPFGWNPRSCIGAQLGTNQLAILCQLLLNELDITLTHPSALAFENMNIPSVAGFEGTISEKQA</sequence>
<dbReference type="EMBL" id="PPUZ01000038">
    <property type="protein sequence ID" value="RZM78527.1"/>
    <property type="molecule type" value="Genomic_DNA"/>
</dbReference>
<dbReference type="InterPro" id="IPR002401">
    <property type="entry name" value="Cyt_P450_E_grp-I"/>
</dbReference>
<keyword evidence="2" id="KW-0349">Heme</keyword>
<dbReference type="RefSeq" id="WP_130245467.1">
    <property type="nucleotide sequence ID" value="NZ_PPUZ01000038.1"/>
</dbReference>
<dbReference type="GO" id="GO:0005506">
    <property type="term" value="F:iron ion binding"/>
    <property type="evidence" value="ECO:0007669"/>
    <property type="project" value="InterPro"/>
</dbReference>
<accession>A0A4Q7E7V8</accession>
<dbReference type="GO" id="GO:0016705">
    <property type="term" value="F:oxidoreductase activity, acting on paired donors, with incorporation or reduction of molecular oxygen"/>
    <property type="evidence" value="ECO:0007669"/>
    <property type="project" value="InterPro"/>
</dbReference>